<dbReference type="InterPro" id="IPR010982">
    <property type="entry name" value="Lambda_DNA-bd_dom_sf"/>
</dbReference>
<organism evidence="2 3">
    <name type="scientific">Candidatus Jeotgalibaca merdavium</name>
    <dbReference type="NCBI Taxonomy" id="2838627"/>
    <lineage>
        <taxon>Bacteria</taxon>
        <taxon>Bacillati</taxon>
        <taxon>Bacillota</taxon>
        <taxon>Bacilli</taxon>
        <taxon>Lactobacillales</taxon>
        <taxon>Carnobacteriaceae</taxon>
        <taxon>Jeotgalibaca</taxon>
    </lineage>
</organism>
<sequence>MVKKVAGYRTMLGKTQKDMAELYGITVQAYSRKERGDVPFKDSEKTTFRNLLRKLLPHITIDEIFFD</sequence>
<evidence type="ECO:0000313" key="2">
    <source>
        <dbReference type="EMBL" id="HJA90182.1"/>
    </source>
</evidence>
<dbReference type="CDD" id="cd00093">
    <property type="entry name" value="HTH_XRE"/>
    <property type="match status" value="1"/>
</dbReference>
<comment type="caution">
    <text evidence="2">The sequence shown here is derived from an EMBL/GenBank/DDBJ whole genome shotgun (WGS) entry which is preliminary data.</text>
</comment>
<reference evidence="2" key="2">
    <citation type="submission" date="2021-04" db="EMBL/GenBank/DDBJ databases">
        <authorList>
            <person name="Gilroy R."/>
        </authorList>
    </citation>
    <scope>NUCLEOTIDE SEQUENCE</scope>
    <source>
        <strain evidence="2">CHK171-505</strain>
    </source>
</reference>
<dbReference type="Pfam" id="PF01381">
    <property type="entry name" value="HTH_3"/>
    <property type="match status" value="1"/>
</dbReference>
<dbReference type="EMBL" id="DWYW01000119">
    <property type="protein sequence ID" value="HJA90182.1"/>
    <property type="molecule type" value="Genomic_DNA"/>
</dbReference>
<reference evidence="2" key="1">
    <citation type="journal article" date="2021" name="PeerJ">
        <title>Extensive microbial diversity within the chicken gut microbiome revealed by metagenomics and culture.</title>
        <authorList>
            <person name="Gilroy R."/>
            <person name="Ravi A."/>
            <person name="Getino M."/>
            <person name="Pursley I."/>
            <person name="Horton D.L."/>
            <person name="Alikhan N.F."/>
            <person name="Baker D."/>
            <person name="Gharbi K."/>
            <person name="Hall N."/>
            <person name="Watson M."/>
            <person name="Adriaenssens E.M."/>
            <person name="Foster-Nyarko E."/>
            <person name="Jarju S."/>
            <person name="Secka A."/>
            <person name="Antonio M."/>
            <person name="Oren A."/>
            <person name="Chaudhuri R.R."/>
            <person name="La Ragione R."/>
            <person name="Hildebrand F."/>
            <person name="Pallen M.J."/>
        </authorList>
    </citation>
    <scope>NUCLEOTIDE SEQUENCE</scope>
    <source>
        <strain evidence="2">CHK171-505</strain>
    </source>
</reference>
<dbReference type="GO" id="GO:0003677">
    <property type="term" value="F:DNA binding"/>
    <property type="evidence" value="ECO:0007669"/>
    <property type="project" value="InterPro"/>
</dbReference>
<dbReference type="Proteomes" id="UP000886856">
    <property type="component" value="Unassembled WGS sequence"/>
</dbReference>
<proteinExistence type="predicted"/>
<accession>A0A9D2I0S8</accession>
<dbReference type="InterPro" id="IPR001387">
    <property type="entry name" value="Cro/C1-type_HTH"/>
</dbReference>
<gene>
    <name evidence="2" type="ORF">H9948_05250</name>
</gene>
<name>A0A9D2I0S8_9LACT</name>
<evidence type="ECO:0000259" key="1">
    <source>
        <dbReference type="Pfam" id="PF01381"/>
    </source>
</evidence>
<dbReference type="Gene3D" id="1.10.260.40">
    <property type="entry name" value="lambda repressor-like DNA-binding domains"/>
    <property type="match status" value="1"/>
</dbReference>
<dbReference type="AlphaFoldDB" id="A0A9D2I0S8"/>
<dbReference type="SUPFAM" id="SSF47413">
    <property type="entry name" value="lambda repressor-like DNA-binding domains"/>
    <property type="match status" value="1"/>
</dbReference>
<evidence type="ECO:0000313" key="3">
    <source>
        <dbReference type="Proteomes" id="UP000886856"/>
    </source>
</evidence>
<protein>
    <submittedName>
        <fullName evidence="2">Helix-turn-helix domain-containing protein</fullName>
    </submittedName>
</protein>
<feature type="domain" description="HTH cro/C1-type" evidence="1">
    <location>
        <begin position="8"/>
        <end position="37"/>
    </location>
</feature>